<name>A0AAW1XT67_RUBAR</name>
<dbReference type="AlphaFoldDB" id="A0AAW1XT67"/>
<gene>
    <name evidence="1" type="ORF">M0R45_016382</name>
</gene>
<dbReference type="EMBL" id="JBEDUW010000003">
    <property type="protein sequence ID" value="KAK9939693.1"/>
    <property type="molecule type" value="Genomic_DNA"/>
</dbReference>
<comment type="caution">
    <text evidence="1">The sequence shown here is derived from an EMBL/GenBank/DDBJ whole genome shotgun (WGS) entry which is preliminary data.</text>
</comment>
<reference evidence="1 2" key="1">
    <citation type="journal article" date="2023" name="G3 (Bethesda)">
        <title>A chromosome-length genome assembly and annotation of blackberry (Rubus argutus, cv. 'Hillquist').</title>
        <authorList>
            <person name="Bruna T."/>
            <person name="Aryal R."/>
            <person name="Dudchenko O."/>
            <person name="Sargent D.J."/>
            <person name="Mead D."/>
            <person name="Buti M."/>
            <person name="Cavallini A."/>
            <person name="Hytonen T."/>
            <person name="Andres J."/>
            <person name="Pham M."/>
            <person name="Weisz D."/>
            <person name="Mascagni F."/>
            <person name="Usai G."/>
            <person name="Natali L."/>
            <person name="Bassil N."/>
            <person name="Fernandez G.E."/>
            <person name="Lomsadze A."/>
            <person name="Armour M."/>
            <person name="Olukolu B."/>
            <person name="Poorten T."/>
            <person name="Britton C."/>
            <person name="Davik J."/>
            <person name="Ashrafi H."/>
            <person name="Aiden E.L."/>
            <person name="Borodovsky M."/>
            <person name="Worthington M."/>
        </authorList>
    </citation>
    <scope>NUCLEOTIDE SEQUENCE [LARGE SCALE GENOMIC DNA]</scope>
    <source>
        <strain evidence="1">PI 553951</strain>
    </source>
</reference>
<keyword evidence="2" id="KW-1185">Reference proteome</keyword>
<protein>
    <submittedName>
        <fullName evidence="1">Uncharacterized protein</fullName>
    </submittedName>
</protein>
<sequence>MSISFQIQNRCGMVVYNRGATRESGLDGLGKSSARAWLEINGSTMEVRLITDEAAAVKLAHSGDGGWN</sequence>
<evidence type="ECO:0000313" key="1">
    <source>
        <dbReference type="EMBL" id="KAK9939693.1"/>
    </source>
</evidence>
<accession>A0AAW1XT67</accession>
<proteinExistence type="predicted"/>
<organism evidence="1 2">
    <name type="scientific">Rubus argutus</name>
    <name type="common">Southern blackberry</name>
    <dbReference type="NCBI Taxonomy" id="59490"/>
    <lineage>
        <taxon>Eukaryota</taxon>
        <taxon>Viridiplantae</taxon>
        <taxon>Streptophyta</taxon>
        <taxon>Embryophyta</taxon>
        <taxon>Tracheophyta</taxon>
        <taxon>Spermatophyta</taxon>
        <taxon>Magnoliopsida</taxon>
        <taxon>eudicotyledons</taxon>
        <taxon>Gunneridae</taxon>
        <taxon>Pentapetalae</taxon>
        <taxon>rosids</taxon>
        <taxon>fabids</taxon>
        <taxon>Rosales</taxon>
        <taxon>Rosaceae</taxon>
        <taxon>Rosoideae</taxon>
        <taxon>Rosoideae incertae sedis</taxon>
        <taxon>Rubus</taxon>
    </lineage>
</organism>
<evidence type="ECO:0000313" key="2">
    <source>
        <dbReference type="Proteomes" id="UP001457282"/>
    </source>
</evidence>
<dbReference type="Proteomes" id="UP001457282">
    <property type="component" value="Unassembled WGS sequence"/>
</dbReference>